<comment type="similarity">
    <text evidence="1">Belongs to the UPF0065 (bug) family.</text>
</comment>
<dbReference type="PANTHER" id="PTHR42928:SF5">
    <property type="entry name" value="BLR1237 PROTEIN"/>
    <property type="match status" value="1"/>
</dbReference>
<dbReference type="PANTHER" id="PTHR42928">
    <property type="entry name" value="TRICARBOXYLATE-BINDING PROTEIN"/>
    <property type="match status" value="1"/>
</dbReference>
<dbReference type="Pfam" id="PF03401">
    <property type="entry name" value="TctC"/>
    <property type="match status" value="1"/>
</dbReference>
<feature type="signal peptide" evidence="2">
    <location>
        <begin position="1"/>
        <end position="24"/>
    </location>
</feature>
<organism evidence="3 4">
    <name type="scientific">Paracoccus halophilus</name>
    <dbReference type="NCBI Taxonomy" id="376733"/>
    <lineage>
        <taxon>Bacteria</taxon>
        <taxon>Pseudomonadati</taxon>
        <taxon>Pseudomonadota</taxon>
        <taxon>Alphaproteobacteria</taxon>
        <taxon>Rhodobacterales</taxon>
        <taxon>Paracoccaceae</taxon>
        <taxon>Paracoccus</taxon>
    </lineage>
</organism>
<dbReference type="Proteomes" id="UP000182312">
    <property type="component" value="Unassembled WGS sequence"/>
</dbReference>
<dbReference type="Gene3D" id="3.40.190.150">
    <property type="entry name" value="Bordetella uptake gene, domain 1"/>
    <property type="match status" value="1"/>
</dbReference>
<name>A0A1I0TCB7_9RHOB</name>
<dbReference type="InterPro" id="IPR042100">
    <property type="entry name" value="Bug_dom1"/>
</dbReference>
<evidence type="ECO:0000313" key="4">
    <source>
        <dbReference type="Proteomes" id="UP000182312"/>
    </source>
</evidence>
<evidence type="ECO:0000256" key="1">
    <source>
        <dbReference type="ARBA" id="ARBA00006987"/>
    </source>
</evidence>
<accession>A0A1I0TCB7</accession>
<evidence type="ECO:0000313" key="3">
    <source>
        <dbReference type="EMBL" id="SFA49391.1"/>
    </source>
</evidence>
<dbReference type="EMBL" id="FOJO01000006">
    <property type="protein sequence ID" value="SFA49391.1"/>
    <property type="molecule type" value="Genomic_DNA"/>
</dbReference>
<evidence type="ECO:0000256" key="2">
    <source>
        <dbReference type="SAM" id="SignalP"/>
    </source>
</evidence>
<feature type="chain" id="PRO_5010340261" evidence="2">
    <location>
        <begin position="25"/>
        <end position="314"/>
    </location>
</feature>
<gene>
    <name evidence="3" type="ORF">SAMN04487972_106193</name>
</gene>
<keyword evidence="2" id="KW-0732">Signal</keyword>
<dbReference type="PIRSF" id="PIRSF017082">
    <property type="entry name" value="YflP"/>
    <property type="match status" value="1"/>
</dbReference>
<reference evidence="3 4" key="1">
    <citation type="submission" date="2016-10" db="EMBL/GenBank/DDBJ databases">
        <authorList>
            <person name="de Groot N.N."/>
        </authorList>
    </citation>
    <scope>NUCLEOTIDE SEQUENCE [LARGE SCALE GENOMIC DNA]</scope>
    <source>
        <strain evidence="3 4">CGMCC 1.6117</strain>
    </source>
</reference>
<dbReference type="OrthoDB" id="7248487at2"/>
<protein>
    <submittedName>
        <fullName evidence="3">Tripartite-type tricarboxylate transporter, receptor component TctC</fullName>
    </submittedName>
</protein>
<dbReference type="InterPro" id="IPR005064">
    <property type="entry name" value="BUG"/>
</dbReference>
<dbReference type="RefSeq" id="WP_052081312.1">
    <property type="nucleotide sequence ID" value="NZ_FOJO01000006.1"/>
</dbReference>
<dbReference type="Gene3D" id="3.40.190.10">
    <property type="entry name" value="Periplasmic binding protein-like II"/>
    <property type="match status" value="1"/>
</dbReference>
<proteinExistence type="inferred from homology"/>
<sequence length="314" mass="33349">MFNRLKGFVAATAIVAGISASAGAALAEWPEKPIKMFVGSSAGGGTDTYARVLSGLIHEELDGVPMAVINRPGAGSMIALKEVADQDADGYTVLMQAVGPVVVNELQGKSPVDFRKEMVPIGVLGQVPIVLTVPYDSPYQTLQELVTHATENPGEMRWASAGRDDYLGVGFSKIAERMGLDVQDVPFKGGGPAKAAVVAEQVDFSVLGEQHLVGFESKLRGLGVFSPERSALLPDIPTFAEQGYEVANLTNVFAVYVKAGTPDDIVQRLRDAVATTAQKEEYKALLAKAGLTDTYLNAEESAALLDQMFEDLTD</sequence>
<dbReference type="SUPFAM" id="SSF53850">
    <property type="entry name" value="Periplasmic binding protein-like II"/>
    <property type="match status" value="1"/>
</dbReference>
<keyword evidence="3" id="KW-0675">Receptor</keyword>
<dbReference type="AlphaFoldDB" id="A0A1I0TCB7"/>
<dbReference type="CDD" id="cd07012">
    <property type="entry name" value="PBP2_Bug_TTT"/>
    <property type="match status" value="1"/>
</dbReference>